<dbReference type="Pfam" id="PF01514">
    <property type="entry name" value="YscJ_FliF"/>
    <property type="match status" value="1"/>
</dbReference>
<keyword evidence="7" id="KW-0472">Membrane</keyword>
<dbReference type="InterPro" id="IPR013556">
    <property type="entry name" value="Flag_M-ring_C"/>
</dbReference>
<feature type="domain" description="Flagellar M-ring N-terminal" evidence="11">
    <location>
        <begin position="27"/>
        <end position="193"/>
    </location>
</feature>
<dbReference type="InterPro" id="IPR043427">
    <property type="entry name" value="YscJ/FliF"/>
</dbReference>
<feature type="compositionally biased region" description="Polar residues" evidence="10">
    <location>
        <begin position="267"/>
        <end position="277"/>
    </location>
</feature>
<evidence type="ECO:0000256" key="1">
    <source>
        <dbReference type="ARBA" id="ARBA00004117"/>
    </source>
</evidence>
<evidence type="ECO:0000313" key="14">
    <source>
        <dbReference type="Proteomes" id="UP000290958"/>
    </source>
</evidence>
<evidence type="ECO:0000256" key="4">
    <source>
        <dbReference type="ARBA" id="ARBA00022475"/>
    </source>
</evidence>
<dbReference type="EMBL" id="SBKP01000004">
    <property type="protein sequence ID" value="RXR29606.1"/>
    <property type="molecule type" value="Genomic_DNA"/>
</dbReference>
<dbReference type="InterPro" id="IPR000067">
    <property type="entry name" value="FlgMring_FliF"/>
</dbReference>
<dbReference type="PANTHER" id="PTHR30046">
    <property type="entry name" value="FLAGELLAR M-RING PROTEIN"/>
    <property type="match status" value="1"/>
</dbReference>
<feature type="region of interest" description="Disordered" evidence="10">
    <location>
        <begin position="443"/>
        <end position="472"/>
    </location>
</feature>
<dbReference type="PRINTS" id="PR01009">
    <property type="entry name" value="FLGMRINGFLIF"/>
</dbReference>
<evidence type="ECO:0000256" key="6">
    <source>
        <dbReference type="ARBA" id="ARBA00022989"/>
    </source>
</evidence>
<comment type="subcellular location">
    <subcellularLocation>
        <location evidence="1 9">Bacterial flagellum basal body</location>
    </subcellularLocation>
    <subcellularLocation>
        <location evidence="2">Cell membrane</location>
        <topology evidence="2">Multi-pass membrane protein</topology>
    </subcellularLocation>
</comment>
<dbReference type="PANTHER" id="PTHR30046:SF0">
    <property type="entry name" value="FLAGELLAR M-RING PROTEIN"/>
    <property type="match status" value="1"/>
</dbReference>
<dbReference type="PIRSF" id="PIRSF004862">
    <property type="entry name" value="FliF"/>
    <property type="match status" value="1"/>
</dbReference>
<dbReference type="NCBIfam" id="TIGR00206">
    <property type="entry name" value="fliF"/>
    <property type="match status" value="1"/>
</dbReference>
<keyword evidence="13" id="KW-0966">Cell projection</keyword>
<gene>
    <name evidence="13" type="primary">fliF</name>
    <name evidence="13" type="ORF">EQG66_06325</name>
</gene>
<dbReference type="GO" id="GO:0009431">
    <property type="term" value="C:bacterial-type flagellum basal body, MS ring"/>
    <property type="evidence" value="ECO:0007669"/>
    <property type="project" value="InterPro"/>
</dbReference>
<sequence>MVIGAVGLALVIGLVMLALRPSSAGLAYLYTDLDPSSAQAISEKLKAQNIEFQLSADGTAILAPQDRLAELRMTLAGEQLGGKIGYEVLDAEQPFGMSAAREKMNETRAIEGELARSISTLQAVSAARVHIVMPDKAIFAREERKASAAVTVKTRSRLSGENIEAIRSLVAAAVPELSPEAVSIIDAQGRLLARAGEAGSAGGQEIDERQLALEQRLRGQIEQLLEPIVGAGKVRAEVSAELDRAQKREEARMFDPDAQVISRQISVESGNQNQESQAGDGGVTVGNQLPTGGASGPASGGTQTQSRANETSEDVTYDNSRTDTVTATGPGSIKRLSVAVSIDPGAKKSLPADQMQKLTRLVENAVGYDAERGDSVVVEAMPFTPTAEEEGAGLDIMRYVPTAQILPMLELLLVAGVGLMVLRIVRSGGGGDANGSAALLSGRRAADTMEPDANGDTMLPALEGDPALPAPPSLANPSHMAALDQEIALAQVEGGIKASSLKRIGETIASNPAESASVIRQWMNA</sequence>
<keyword evidence="13" id="KW-0969">Cilium</keyword>
<keyword evidence="13" id="KW-0282">Flagellum</keyword>
<feature type="region of interest" description="Disordered" evidence="10">
    <location>
        <begin position="267"/>
        <end position="329"/>
    </location>
</feature>
<dbReference type="GO" id="GO:0071973">
    <property type="term" value="P:bacterial-type flagellum-dependent cell motility"/>
    <property type="evidence" value="ECO:0007669"/>
    <property type="project" value="InterPro"/>
</dbReference>
<evidence type="ECO:0000313" key="13">
    <source>
        <dbReference type="EMBL" id="RXR29606.1"/>
    </source>
</evidence>
<name>A0A4V1N3R7_9SPHN</name>
<keyword evidence="8 9" id="KW-0975">Bacterial flagellum</keyword>
<accession>A0A4V1N3R7</accession>
<dbReference type="Proteomes" id="UP000290958">
    <property type="component" value="Unassembled WGS sequence"/>
</dbReference>
<evidence type="ECO:0000256" key="3">
    <source>
        <dbReference type="ARBA" id="ARBA00007971"/>
    </source>
</evidence>
<dbReference type="GO" id="GO:0005886">
    <property type="term" value="C:plasma membrane"/>
    <property type="evidence" value="ECO:0007669"/>
    <property type="project" value="UniProtKB-SubCell"/>
</dbReference>
<keyword evidence="6" id="KW-1133">Transmembrane helix</keyword>
<dbReference type="InterPro" id="IPR045851">
    <property type="entry name" value="AMP-bd_C_sf"/>
</dbReference>
<dbReference type="Gene3D" id="3.30.300.30">
    <property type="match status" value="1"/>
</dbReference>
<keyword evidence="4" id="KW-1003">Cell membrane</keyword>
<evidence type="ECO:0000256" key="7">
    <source>
        <dbReference type="ARBA" id="ARBA00023136"/>
    </source>
</evidence>
<protein>
    <recommendedName>
        <fullName evidence="9">Flagellar M-ring protein</fullName>
    </recommendedName>
</protein>
<dbReference type="AlphaFoldDB" id="A0A4V1N3R7"/>
<dbReference type="GO" id="GO:0003774">
    <property type="term" value="F:cytoskeletal motor activity"/>
    <property type="evidence" value="ECO:0007669"/>
    <property type="project" value="InterPro"/>
</dbReference>
<evidence type="ECO:0000256" key="2">
    <source>
        <dbReference type="ARBA" id="ARBA00004651"/>
    </source>
</evidence>
<evidence type="ECO:0000259" key="11">
    <source>
        <dbReference type="Pfam" id="PF01514"/>
    </source>
</evidence>
<dbReference type="OrthoDB" id="9807026at2"/>
<keyword evidence="5" id="KW-0812">Transmembrane</keyword>
<dbReference type="Pfam" id="PF08345">
    <property type="entry name" value="YscJ_FliF_C"/>
    <property type="match status" value="1"/>
</dbReference>
<keyword evidence="14" id="KW-1185">Reference proteome</keyword>
<organism evidence="13 14">
    <name type="scientific">Sphingobium fluviale</name>
    <dbReference type="NCBI Taxonomy" id="2506423"/>
    <lineage>
        <taxon>Bacteria</taxon>
        <taxon>Pseudomonadati</taxon>
        <taxon>Pseudomonadota</taxon>
        <taxon>Alphaproteobacteria</taxon>
        <taxon>Sphingomonadales</taxon>
        <taxon>Sphingomonadaceae</taxon>
        <taxon>Sphingobium</taxon>
    </lineage>
</organism>
<dbReference type="InterPro" id="IPR006182">
    <property type="entry name" value="FliF_N_dom"/>
</dbReference>
<evidence type="ECO:0000256" key="10">
    <source>
        <dbReference type="SAM" id="MobiDB-lite"/>
    </source>
</evidence>
<evidence type="ECO:0000259" key="12">
    <source>
        <dbReference type="Pfam" id="PF08345"/>
    </source>
</evidence>
<evidence type="ECO:0000256" key="8">
    <source>
        <dbReference type="ARBA" id="ARBA00023143"/>
    </source>
</evidence>
<reference evidence="14" key="1">
    <citation type="submission" date="2019-01" db="EMBL/GenBank/DDBJ databases">
        <title>Cytophagaceae bacterium strain CAR-16.</title>
        <authorList>
            <person name="Chen W.-M."/>
        </authorList>
    </citation>
    <scope>NUCLEOTIDE SEQUENCE [LARGE SCALE GENOMIC DNA]</scope>
    <source>
        <strain evidence="14">CHR27</strain>
    </source>
</reference>
<comment type="function">
    <text evidence="9">The M ring may be actively involved in energy transduction.</text>
</comment>
<comment type="similarity">
    <text evidence="3 9">Belongs to the FliF family.</text>
</comment>
<proteinExistence type="inferred from homology"/>
<evidence type="ECO:0000256" key="9">
    <source>
        <dbReference type="PIRNR" id="PIRNR004862"/>
    </source>
</evidence>
<feature type="compositionally biased region" description="Polar residues" evidence="10">
    <location>
        <begin position="317"/>
        <end position="329"/>
    </location>
</feature>
<evidence type="ECO:0000256" key="5">
    <source>
        <dbReference type="ARBA" id="ARBA00022692"/>
    </source>
</evidence>
<comment type="caution">
    <text evidence="13">The sequence shown here is derived from an EMBL/GenBank/DDBJ whole genome shotgun (WGS) entry which is preliminary data.</text>
</comment>
<feature type="domain" description="Flagellar M-ring C-terminal" evidence="12">
    <location>
        <begin position="225"/>
        <end position="383"/>
    </location>
</feature>